<dbReference type="PANTHER" id="PTHR35369:SF2">
    <property type="entry name" value="BLR3025 PROTEIN"/>
    <property type="match status" value="1"/>
</dbReference>
<dbReference type="Pfam" id="PF00817">
    <property type="entry name" value="IMS"/>
    <property type="match status" value="1"/>
</dbReference>
<evidence type="ECO:0000313" key="3">
    <source>
        <dbReference type="EMBL" id="TXK04735.1"/>
    </source>
</evidence>
<dbReference type="Proteomes" id="UP000321196">
    <property type="component" value="Unassembled WGS sequence"/>
</dbReference>
<reference evidence="3 4" key="1">
    <citation type="submission" date="2019-08" db="EMBL/GenBank/DDBJ databases">
        <authorList>
            <person name="Dong K."/>
        </authorList>
    </citation>
    <scope>NUCLEOTIDE SEQUENCE [LARGE SCALE GENOMIC DNA]</scope>
    <source>
        <strain evidence="3 4">M4-8</strain>
    </source>
</reference>
<gene>
    <name evidence="3" type="ORF">FVP60_08710</name>
</gene>
<evidence type="ECO:0000259" key="2">
    <source>
        <dbReference type="Pfam" id="PF00817"/>
    </source>
</evidence>
<dbReference type="EMBL" id="VRSW01000002">
    <property type="protein sequence ID" value="TXK04735.1"/>
    <property type="molecule type" value="Genomic_DNA"/>
</dbReference>
<dbReference type="GO" id="GO:0006281">
    <property type="term" value="P:DNA repair"/>
    <property type="evidence" value="ECO:0007669"/>
    <property type="project" value="InterPro"/>
</dbReference>
<dbReference type="Gene3D" id="3.40.1170.60">
    <property type="match status" value="1"/>
</dbReference>
<feature type="domain" description="UmuC" evidence="2">
    <location>
        <begin position="35"/>
        <end position="155"/>
    </location>
</feature>
<protein>
    <submittedName>
        <fullName evidence="3">DNA polymerase Y family protein</fullName>
    </submittedName>
</protein>
<dbReference type="InterPro" id="IPR050356">
    <property type="entry name" value="SulA_CellDiv_inhibitor"/>
</dbReference>
<dbReference type="InterPro" id="IPR043502">
    <property type="entry name" value="DNA/RNA_pol_sf"/>
</dbReference>
<sequence>MSSITAAPQRTIALWFPDWPVTARALTTPTGWVADAPIAVTHGNTIVACSAAARAAGVRRGQRRRDAQAACSDLRLMPHDPDRDARAFSPVVSRIEAQAPGVHIVRPGLCMLRSRGPARYYGGEREAARVLIDAAREHGVDAVQAGIADGAFTAEQAARTASIDVGDNHIRIVAVGEAAAFLAPLPIAILDDTDLASLLSRLGVHTLGQFAALDETLVRDRLAERGAQLQALAGGRDSREITPRIPPPELARDVAFESPLEIAEQVAFAVRQTADEVVAAVAAAALVCTEIRIEFTDDRGIMSDRVWLHPTCFDAAALVDRVRWQLQAAWESPDQATQNPIAQVRLIPEAVDDAVHHQPALVGRGPDARVHHALSRVQAILGHRGVVTAEVTGGRLLGDRQHLVPWGDRIVSTTVRDRPWPGHLEPPVPTTLTPHDDIDVLTADGERVQVTERGDTTGTPTHIVINRQRLRISSWAGPWPLAERFWLHGQRQPPRYRFQIVDERHRAWVVLYQSDEWCAEGRYD</sequence>
<dbReference type="OrthoDB" id="5244088at2"/>
<evidence type="ECO:0000256" key="1">
    <source>
        <dbReference type="ARBA" id="ARBA00022763"/>
    </source>
</evidence>
<dbReference type="PANTHER" id="PTHR35369">
    <property type="entry name" value="BLR3025 PROTEIN-RELATED"/>
    <property type="match status" value="1"/>
</dbReference>
<comment type="caution">
    <text evidence="3">The sequence shown here is derived from an EMBL/GenBank/DDBJ whole genome shotgun (WGS) entry which is preliminary data.</text>
</comment>
<organism evidence="3 4">
    <name type="scientific">Microbacterium mitrae</name>
    <dbReference type="NCBI Taxonomy" id="664640"/>
    <lineage>
        <taxon>Bacteria</taxon>
        <taxon>Bacillati</taxon>
        <taxon>Actinomycetota</taxon>
        <taxon>Actinomycetes</taxon>
        <taxon>Micrococcales</taxon>
        <taxon>Microbacteriaceae</taxon>
        <taxon>Microbacterium</taxon>
    </lineage>
</organism>
<dbReference type="InterPro" id="IPR001126">
    <property type="entry name" value="UmuC"/>
</dbReference>
<dbReference type="CDD" id="cd03468">
    <property type="entry name" value="PolY_like"/>
    <property type="match status" value="1"/>
</dbReference>
<name>A0A5C8HQA6_9MICO</name>
<dbReference type="AlphaFoldDB" id="A0A5C8HQA6"/>
<keyword evidence="4" id="KW-1185">Reference proteome</keyword>
<dbReference type="RefSeq" id="WP_147825869.1">
    <property type="nucleotide sequence ID" value="NZ_BAAARG010000002.1"/>
</dbReference>
<accession>A0A5C8HQA6</accession>
<proteinExistence type="predicted"/>
<evidence type="ECO:0000313" key="4">
    <source>
        <dbReference type="Proteomes" id="UP000321196"/>
    </source>
</evidence>
<keyword evidence="1" id="KW-0227">DNA damage</keyword>
<dbReference type="SUPFAM" id="SSF56672">
    <property type="entry name" value="DNA/RNA polymerases"/>
    <property type="match status" value="1"/>
</dbReference>